<dbReference type="OrthoDB" id="193380at2759"/>
<keyword evidence="4" id="KW-0808">Transferase</keyword>
<evidence type="ECO:0000256" key="2">
    <source>
        <dbReference type="ARBA" id="ARBA00022642"/>
    </source>
</evidence>
<dbReference type="EMBL" id="QCYY01000164">
    <property type="protein sequence ID" value="ROT85860.1"/>
    <property type="molecule type" value="Genomic_DNA"/>
</dbReference>
<reference evidence="11 12" key="1">
    <citation type="submission" date="2018-04" db="EMBL/GenBank/DDBJ databases">
        <authorList>
            <person name="Zhang X."/>
            <person name="Yuan J."/>
            <person name="Li F."/>
            <person name="Xiang J."/>
        </authorList>
    </citation>
    <scope>NUCLEOTIDE SEQUENCE [LARGE SCALE GENOMIC DNA]</scope>
    <source>
        <tissue evidence="11">Muscle</tissue>
    </source>
</reference>
<dbReference type="Pfam" id="PF04095">
    <property type="entry name" value="NAPRTase"/>
    <property type="match status" value="1"/>
</dbReference>
<keyword evidence="3" id="KW-0328">Glycosyltransferase</keyword>
<comment type="catalytic activity">
    <reaction evidence="8">
        <text>beta-nicotinamide D-ribonucleotide + diphosphate = 5-phospho-alpha-D-ribose 1-diphosphate + nicotinamide + H(+)</text>
        <dbReference type="Rhea" id="RHEA:16149"/>
        <dbReference type="ChEBI" id="CHEBI:14649"/>
        <dbReference type="ChEBI" id="CHEBI:15378"/>
        <dbReference type="ChEBI" id="CHEBI:17154"/>
        <dbReference type="ChEBI" id="CHEBI:33019"/>
        <dbReference type="ChEBI" id="CHEBI:58017"/>
        <dbReference type="EC" id="2.4.2.12"/>
    </reaction>
    <physiologicalReaction direction="right-to-left" evidence="8">
        <dbReference type="Rhea" id="RHEA:16151"/>
    </physiologicalReaction>
</comment>
<reference evidence="11 12" key="2">
    <citation type="submission" date="2019-01" db="EMBL/GenBank/DDBJ databases">
        <title>The decoding of complex shrimp genome reveals the adaptation for benthos swimmer, frequently molting mechanism and breeding impact on genome.</title>
        <authorList>
            <person name="Sun Y."/>
            <person name="Gao Y."/>
            <person name="Yu Y."/>
        </authorList>
    </citation>
    <scope>NUCLEOTIDE SEQUENCE [LARGE SCALE GENOMIC DNA]</scope>
    <source>
        <tissue evidence="11">Muscle</tissue>
    </source>
</reference>
<dbReference type="STRING" id="6689.A0A3R7Q4G5"/>
<feature type="domain" description="Nicotinamide phosphoribosyltransferase N-terminal" evidence="10">
    <location>
        <begin position="51"/>
        <end position="143"/>
    </location>
</feature>
<evidence type="ECO:0000256" key="8">
    <source>
        <dbReference type="ARBA" id="ARBA00047835"/>
    </source>
</evidence>
<dbReference type="Proteomes" id="UP000283509">
    <property type="component" value="Unassembled WGS sequence"/>
</dbReference>
<dbReference type="AlphaFoldDB" id="A0A3R7Q4G5"/>
<accession>A0A3R7Q4G5</accession>
<organism evidence="11 12">
    <name type="scientific">Penaeus vannamei</name>
    <name type="common">Whiteleg shrimp</name>
    <name type="synonym">Litopenaeus vannamei</name>
    <dbReference type="NCBI Taxonomy" id="6689"/>
    <lineage>
        <taxon>Eukaryota</taxon>
        <taxon>Metazoa</taxon>
        <taxon>Ecdysozoa</taxon>
        <taxon>Arthropoda</taxon>
        <taxon>Crustacea</taxon>
        <taxon>Multicrustacea</taxon>
        <taxon>Malacostraca</taxon>
        <taxon>Eumalacostraca</taxon>
        <taxon>Eucarida</taxon>
        <taxon>Decapoda</taxon>
        <taxon>Dendrobranchiata</taxon>
        <taxon>Penaeoidea</taxon>
        <taxon>Penaeidae</taxon>
        <taxon>Penaeus</taxon>
    </lineage>
</organism>
<feature type="domain" description="Nicotinate/nicotinamide phosphoribosyltransferase" evidence="9">
    <location>
        <begin position="215"/>
        <end position="487"/>
    </location>
</feature>
<dbReference type="PIRSF" id="PIRSF005943">
    <property type="entry name" value="NMPRT"/>
    <property type="match status" value="1"/>
</dbReference>
<evidence type="ECO:0000256" key="1">
    <source>
        <dbReference type="ARBA" id="ARBA00010897"/>
    </source>
</evidence>
<dbReference type="NCBIfam" id="NF006629">
    <property type="entry name" value="PRK09198.1"/>
    <property type="match status" value="1"/>
</dbReference>
<evidence type="ECO:0000259" key="9">
    <source>
        <dbReference type="Pfam" id="PF04095"/>
    </source>
</evidence>
<evidence type="ECO:0000313" key="12">
    <source>
        <dbReference type="Proteomes" id="UP000283509"/>
    </source>
</evidence>
<dbReference type="UniPathway" id="UPA00253"/>
<dbReference type="SUPFAM" id="SSF51690">
    <property type="entry name" value="Nicotinate/Quinolinate PRTase C-terminal domain-like"/>
    <property type="match status" value="1"/>
</dbReference>
<dbReference type="Pfam" id="PF18127">
    <property type="entry name" value="NAMPT_N"/>
    <property type="match status" value="1"/>
</dbReference>
<evidence type="ECO:0000256" key="5">
    <source>
        <dbReference type="ARBA" id="ARBA00035007"/>
    </source>
</evidence>
<evidence type="ECO:0000256" key="4">
    <source>
        <dbReference type="ARBA" id="ARBA00022679"/>
    </source>
</evidence>
<dbReference type="InterPro" id="IPR013785">
    <property type="entry name" value="Aldolase_TIM"/>
</dbReference>
<dbReference type="InterPro" id="IPR016471">
    <property type="entry name" value="Nicotinamide_PRibTrfase"/>
</dbReference>
<dbReference type="PANTHER" id="PTHR43816:SF1">
    <property type="entry name" value="NICOTINAMIDE PHOSPHORIBOSYLTRANSFERASE"/>
    <property type="match status" value="1"/>
</dbReference>
<dbReference type="Gene3D" id="3.20.20.70">
    <property type="entry name" value="Aldolase class I"/>
    <property type="match status" value="1"/>
</dbReference>
<evidence type="ECO:0000313" key="11">
    <source>
        <dbReference type="EMBL" id="ROT85860.1"/>
    </source>
</evidence>
<dbReference type="GO" id="GO:0047280">
    <property type="term" value="F:nicotinamide phosphoribosyltransferase activity"/>
    <property type="evidence" value="ECO:0007669"/>
    <property type="project" value="UniProtKB-EC"/>
</dbReference>
<evidence type="ECO:0000256" key="6">
    <source>
        <dbReference type="ARBA" id="ARBA00035024"/>
    </source>
</evidence>
<keyword evidence="12" id="KW-1185">Reference proteome</keyword>
<dbReference type="EC" id="2.4.2.12" evidence="6"/>
<proteinExistence type="inferred from homology"/>
<keyword evidence="2" id="KW-0662">Pyridine nucleotide biosynthesis</keyword>
<dbReference type="PANTHER" id="PTHR43816">
    <property type="entry name" value="NICOTINAMIDE PHOSPHORIBOSYLTRANSFERASE"/>
    <property type="match status" value="1"/>
</dbReference>
<gene>
    <name evidence="11" type="ORF">C7M84_004836</name>
</gene>
<evidence type="ECO:0000259" key="10">
    <source>
        <dbReference type="Pfam" id="PF18127"/>
    </source>
</evidence>
<comment type="caution">
    <text evidence="11">The sequence shown here is derived from an EMBL/GenBank/DDBJ whole genome shotgun (WGS) entry which is preliminary data.</text>
</comment>
<name>A0A3R7Q4G5_PENVA</name>
<comment type="pathway">
    <text evidence="5">Cofactor biosynthesis; NAD(+) biosynthesis; nicotinamide D-ribonucleotide from 5-phospho-alpha-D-ribose 1-diphosphate and nicotinamide: step 1/1.</text>
</comment>
<dbReference type="GO" id="GO:0009435">
    <property type="term" value="P:NAD+ biosynthetic process"/>
    <property type="evidence" value="ECO:0007669"/>
    <property type="project" value="UniProtKB-UniPathway"/>
</dbReference>
<comment type="similarity">
    <text evidence="1">Belongs to the NAPRTase family.</text>
</comment>
<dbReference type="InterPro" id="IPR041525">
    <property type="entry name" value="N/Namide_PRibTrfase"/>
</dbReference>
<evidence type="ECO:0000256" key="7">
    <source>
        <dbReference type="ARBA" id="ARBA00035036"/>
    </source>
</evidence>
<dbReference type="InterPro" id="IPR041529">
    <property type="entry name" value="DUF5598"/>
</dbReference>
<dbReference type="InterPro" id="IPR036068">
    <property type="entry name" value="Nicotinate_pribotase-like_C"/>
</dbReference>
<evidence type="ECO:0000256" key="3">
    <source>
        <dbReference type="ARBA" id="ARBA00022676"/>
    </source>
</evidence>
<protein>
    <recommendedName>
        <fullName evidence="7">Nicotinamide phosphoribosyltransferase</fullName>
        <ecNumber evidence="6">2.4.2.12</ecNumber>
    </recommendedName>
</protein>
<sequence>MQTDLQHESSSLDTDLDYPTRVTIILHNLHSALGNGVSATPGAMDTGPVNNIVFLADCYKVGHHRQYPPGTTTIYSYFESRGGRFPYTVFFGLQYILKRWLVGPVVTEEAIEEAKDILQKGVFNEEGWRYILKHHGGRLPVRIKAVPEGTVMPTKNVLLTVENTDPNVPWLTGYLETILVQVWYPIAVATNSRIHKQVIHHYHDLTANNTHFVSFGLHDCGYRGVSSVETAALGGSAHMINFKSSDTLAANALLKKYYHEVRRVEMGGAFSEHSTVTSWGREREADAHRHAIETYFGEFVGCVCDSYNIYACVEKILGEELKDLILRHAKKGGMLVVRPDSGDPCEVVLKCLEILGDRFGTETNAKGYKVLPPFLKVCQADGVNFKSLDTILGTLMEHGWAADNVSFGSGASLLQRLDRDTQKCAYKCSLAVIDGQDVEVFKEPITDTGKKSKRGRLTLQMEEGVYRTFEKGTGDPDKDLLVTVFENGELLKDYTFAEICQRAEITPADPDIMKFLAEDQGQRW</sequence>